<keyword evidence="2" id="KW-0560">Oxidoreductase</keyword>
<evidence type="ECO:0000259" key="4">
    <source>
        <dbReference type="Pfam" id="PF00248"/>
    </source>
</evidence>
<dbReference type="PANTHER" id="PTHR43364:SF1">
    <property type="entry name" value="OXIDOREDUCTASE YDHF"/>
    <property type="match status" value="1"/>
</dbReference>
<dbReference type="FunFam" id="3.20.20.100:FF:000008">
    <property type="entry name" value="Aldo/keto reductase family oxidoreductase"/>
    <property type="match status" value="1"/>
</dbReference>
<protein>
    <submittedName>
        <fullName evidence="5">Aldo/keto reductase</fullName>
    </submittedName>
</protein>
<dbReference type="Proteomes" id="UP000673975">
    <property type="component" value="Unassembled WGS sequence"/>
</dbReference>
<dbReference type="CDD" id="cd19092">
    <property type="entry name" value="AKR_BsYcsN_EcYdhF-like"/>
    <property type="match status" value="1"/>
</dbReference>
<gene>
    <name evidence="5" type="ORF">NATSA_10735</name>
</gene>
<evidence type="ECO:0000313" key="6">
    <source>
        <dbReference type="Proteomes" id="UP000673975"/>
    </source>
</evidence>
<dbReference type="GO" id="GO:0005829">
    <property type="term" value="C:cytosol"/>
    <property type="evidence" value="ECO:0007669"/>
    <property type="project" value="TreeGrafter"/>
</dbReference>
<dbReference type="EMBL" id="JAFIDN010000008">
    <property type="protein sequence ID" value="MBP3193140.1"/>
    <property type="molecule type" value="Genomic_DNA"/>
</dbReference>
<reference evidence="5" key="1">
    <citation type="submission" date="2021-02" db="EMBL/GenBank/DDBJ databases">
        <title>Natronogracilivirga saccharolytica gen. nov. sp. nov. a new anaerobic, haloalkiliphilic carbohydrate-fermenting bacterium from soda lake and proposing of Cyclonatronumiaceae fam. nov. in the phylum Balneolaeota.</title>
        <authorList>
            <person name="Zhilina T.N."/>
            <person name="Sorokin D.Y."/>
            <person name="Zavarzina D.G."/>
            <person name="Toshchakov S.V."/>
            <person name="Kublanov I.V."/>
        </authorList>
    </citation>
    <scope>NUCLEOTIDE SEQUENCE</scope>
    <source>
        <strain evidence="5">Z-1702</strain>
    </source>
</reference>
<name>A0A8J7RLM9_9BACT</name>
<keyword evidence="1" id="KW-0521">NADP</keyword>
<dbReference type="Gene3D" id="3.20.20.100">
    <property type="entry name" value="NADP-dependent oxidoreductase domain"/>
    <property type="match status" value="1"/>
</dbReference>
<dbReference type="RefSeq" id="WP_210512476.1">
    <property type="nucleotide sequence ID" value="NZ_JAFIDN010000008.1"/>
</dbReference>
<comment type="caution">
    <text evidence="5">The sequence shown here is derived from an EMBL/GenBank/DDBJ whole genome shotgun (WGS) entry which is preliminary data.</text>
</comment>
<dbReference type="InterPro" id="IPR023210">
    <property type="entry name" value="NADP_OxRdtase_dom"/>
</dbReference>
<accession>A0A8J7RLM9</accession>
<evidence type="ECO:0000256" key="1">
    <source>
        <dbReference type="ARBA" id="ARBA00022857"/>
    </source>
</evidence>
<sequence>MSKKRMAMGEEGPDCSRIIAGFWRLRHWGISRNQLTDFVHECIDMGVTTFDHADIYGDYTCEQLFGDAVAGNNGLRGKMQLVTKCGIRLQNSETRPGISHQHYNTDYDYIIASAERSLKLLGTDRIDVLLIHRPDALMNADETARAFQQLKKDGKVLHFGVSNFTPSQVSLLQSRLPFQLVTNQIECSVLRIDPLHDGTLDQSQQMRMNPMAWSPLGGGSLFTGDGEKEKRLRNELAAIGDETGGYGIDQVALAWLLCHPSGIFPVVGSGKLARIQDAVASLGIALSREQWYRIWSASTGTPVP</sequence>
<keyword evidence="6" id="KW-1185">Reference proteome</keyword>
<evidence type="ECO:0000256" key="2">
    <source>
        <dbReference type="ARBA" id="ARBA00023002"/>
    </source>
</evidence>
<dbReference type="SUPFAM" id="SSF51430">
    <property type="entry name" value="NAD(P)-linked oxidoreductase"/>
    <property type="match status" value="1"/>
</dbReference>
<dbReference type="InterPro" id="IPR036812">
    <property type="entry name" value="NAD(P)_OxRdtase_dom_sf"/>
</dbReference>
<dbReference type="AlphaFoldDB" id="A0A8J7RLM9"/>
<dbReference type="InterPro" id="IPR020471">
    <property type="entry name" value="AKR"/>
</dbReference>
<dbReference type="InterPro" id="IPR050523">
    <property type="entry name" value="AKR_Detox_Biosynth"/>
</dbReference>
<proteinExistence type="inferred from homology"/>
<evidence type="ECO:0000313" key="5">
    <source>
        <dbReference type="EMBL" id="MBP3193140.1"/>
    </source>
</evidence>
<dbReference type="PRINTS" id="PR00069">
    <property type="entry name" value="ALDKETRDTASE"/>
</dbReference>
<organism evidence="5 6">
    <name type="scientific">Natronogracilivirga saccharolytica</name>
    <dbReference type="NCBI Taxonomy" id="2812953"/>
    <lineage>
        <taxon>Bacteria</taxon>
        <taxon>Pseudomonadati</taxon>
        <taxon>Balneolota</taxon>
        <taxon>Balneolia</taxon>
        <taxon>Balneolales</taxon>
        <taxon>Cyclonatronaceae</taxon>
        <taxon>Natronogracilivirga</taxon>
    </lineage>
</organism>
<dbReference type="GO" id="GO:0016491">
    <property type="term" value="F:oxidoreductase activity"/>
    <property type="evidence" value="ECO:0007669"/>
    <property type="project" value="UniProtKB-KW"/>
</dbReference>
<comment type="similarity">
    <text evidence="3">Belongs to the aldo/keto reductase family. Aldo/keto reductase 2 subfamily.</text>
</comment>
<dbReference type="Pfam" id="PF00248">
    <property type="entry name" value="Aldo_ket_red"/>
    <property type="match status" value="1"/>
</dbReference>
<feature type="domain" description="NADP-dependent oxidoreductase" evidence="4">
    <location>
        <begin position="17"/>
        <end position="296"/>
    </location>
</feature>
<evidence type="ECO:0000256" key="3">
    <source>
        <dbReference type="ARBA" id="ARBA00038157"/>
    </source>
</evidence>
<dbReference type="PANTHER" id="PTHR43364">
    <property type="entry name" value="NADH-SPECIFIC METHYLGLYOXAL REDUCTASE-RELATED"/>
    <property type="match status" value="1"/>
</dbReference>